<gene>
    <name evidence="1" type="ORF">Q783_08860</name>
</gene>
<dbReference type="Proteomes" id="UP000017469">
    <property type="component" value="Chromosome"/>
</dbReference>
<sequence>MKSIAEGFNVLYHSNYEYDLTNVAKGREQ</sequence>
<reference evidence="1 2" key="1">
    <citation type="journal article" date="2013" name="Genome Announc.">
        <title>Complete Genome Sequence of Carnobacterium gilichinskyi Strain WN1359T (DSM 27470T).</title>
        <authorList>
            <person name="Leonard M.T."/>
            <person name="Panayotova N."/>
            <person name="Farmerie W.G."/>
            <person name="Triplett E.W."/>
            <person name="Nicholson W.L."/>
        </authorList>
    </citation>
    <scope>NUCLEOTIDE SEQUENCE [LARGE SCALE GENOMIC DNA]</scope>
    <source>
        <strain evidence="1 2">WN1359</strain>
    </source>
</reference>
<dbReference type="HOGENOM" id="CLU_3408986_0_0_9"/>
<dbReference type="AlphaFoldDB" id="U5SC28"/>
<organism evidence="1 2">
    <name type="scientific">Carnobacterium inhibens subsp. gilichinskyi</name>
    <dbReference type="NCBI Taxonomy" id="1266845"/>
    <lineage>
        <taxon>Bacteria</taxon>
        <taxon>Bacillati</taxon>
        <taxon>Bacillota</taxon>
        <taxon>Bacilli</taxon>
        <taxon>Lactobacillales</taxon>
        <taxon>Carnobacteriaceae</taxon>
        <taxon>Carnobacterium</taxon>
    </lineage>
</organism>
<accession>U5SC28</accession>
<proteinExistence type="predicted"/>
<evidence type="ECO:0000313" key="1">
    <source>
        <dbReference type="EMBL" id="AGY82859.1"/>
    </source>
</evidence>
<evidence type="ECO:0000313" key="2">
    <source>
        <dbReference type="Proteomes" id="UP000017469"/>
    </source>
</evidence>
<name>U5SC28_9LACT</name>
<dbReference type="EMBL" id="CP006812">
    <property type="protein sequence ID" value="AGY82859.1"/>
    <property type="molecule type" value="Genomic_DNA"/>
</dbReference>
<dbReference type="KEGG" id="caw:Q783_08860"/>
<protein>
    <submittedName>
        <fullName evidence="1">Uncharacterized protein</fullName>
    </submittedName>
</protein>
<dbReference type="STRING" id="1266845.Q783_08860"/>